<feature type="region of interest" description="Disordered" evidence="1">
    <location>
        <begin position="1"/>
        <end position="30"/>
    </location>
</feature>
<evidence type="ECO:0000313" key="2">
    <source>
        <dbReference type="EMBL" id="KAF4634202.1"/>
    </source>
</evidence>
<comment type="caution">
    <text evidence="2">The sequence shown here is derived from an EMBL/GenBank/DDBJ whole genome shotgun (WGS) entry which is preliminary data.</text>
</comment>
<organism evidence="2 3">
    <name type="scientific">Cudoniella acicularis</name>
    <dbReference type="NCBI Taxonomy" id="354080"/>
    <lineage>
        <taxon>Eukaryota</taxon>
        <taxon>Fungi</taxon>
        <taxon>Dikarya</taxon>
        <taxon>Ascomycota</taxon>
        <taxon>Pezizomycotina</taxon>
        <taxon>Leotiomycetes</taxon>
        <taxon>Helotiales</taxon>
        <taxon>Tricladiaceae</taxon>
        <taxon>Cudoniella</taxon>
    </lineage>
</organism>
<gene>
    <name evidence="2" type="ORF">G7Y89_g3909</name>
</gene>
<reference evidence="2 3" key="1">
    <citation type="submission" date="2020-03" db="EMBL/GenBank/DDBJ databases">
        <title>Draft Genome Sequence of Cudoniella acicularis.</title>
        <authorList>
            <person name="Buettner E."/>
            <person name="Kellner H."/>
        </authorList>
    </citation>
    <scope>NUCLEOTIDE SEQUENCE [LARGE SCALE GENOMIC DNA]</scope>
    <source>
        <strain evidence="2 3">DSM 108380</strain>
    </source>
</reference>
<dbReference type="Proteomes" id="UP000566819">
    <property type="component" value="Unassembled WGS sequence"/>
</dbReference>
<name>A0A8H4RQG9_9HELO</name>
<dbReference type="EMBL" id="JAAMPI010000201">
    <property type="protein sequence ID" value="KAF4634202.1"/>
    <property type="molecule type" value="Genomic_DNA"/>
</dbReference>
<feature type="compositionally biased region" description="Basic and acidic residues" evidence="1">
    <location>
        <begin position="1"/>
        <end position="14"/>
    </location>
</feature>
<accession>A0A8H4RQG9</accession>
<keyword evidence="3" id="KW-1185">Reference proteome</keyword>
<protein>
    <submittedName>
        <fullName evidence="2">Uncharacterized protein</fullName>
    </submittedName>
</protein>
<evidence type="ECO:0000256" key="1">
    <source>
        <dbReference type="SAM" id="MobiDB-lite"/>
    </source>
</evidence>
<proteinExistence type="predicted"/>
<sequence>MDTDFHEVQARSDDQGGDAEDANFASDISTFESDYESTVDLSIVGDSDSREQDLTPEEMRKFDLAKIVDQMSNINMDDDDEVEE</sequence>
<evidence type="ECO:0000313" key="3">
    <source>
        <dbReference type="Proteomes" id="UP000566819"/>
    </source>
</evidence>
<dbReference type="AlphaFoldDB" id="A0A8H4RQG9"/>